<dbReference type="GO" id="GO:0019843">
    <property type="term" value="F:rRNA binding"/>
    <property type="evidence" value="ECO:0007669"/>
    <property type="project" value="UniProtKB-UniRule"/>
</dbReference>
<comment type="subunit">
    <text evidence="6 8">Part of the 30S ribosomal subunit. Contacts protein S4.</text>
</comment>
<dbReference type="PANTHER" id="PTHR13718">
    <property type="entry name" value="RIBOSOMAL S SUBUNIT"/>
    <property type="match status" value="1"/>
</dbReference>
<protein>
    <recommendedName>
        <fullName evidence="7 8">Small ribosomal subunit protein uS5</fullName>
    </recommendedName>
</protein>
<dbReference type="FunFam" id="3.30.230.10:FF:000004">
    <property type="entry name" value="40S ribosomal protein S2"/>
    <property type="match status" value="1"/>
</dbReference>
<dbReference type="Gene3D" id="3.30.230.10">
    <property type="match status" value="1"/>
</dbReference>
<dbReference type="GO" id="GO:0003735">
    <property type="term" value="F:structural constituent of ribosome"/>
    <property type="evidence" value="ECO:0007669"/>
    <property type="project" value="UniProtKB-UniRule"/>
</dbReference>
<gene>
    <name evidence="8 11" type="primary">rps5</name>
    <name evidence="11" type="ORF">PFGANNDM_00022</name>
</gene>
<dbReference type="InterPro" id="IPR005324">
    <property type="entry name" value="Ribosomal_uS5_C"/>
</dbReference>
<proteinExistence type="inferred from homology"/>
<organism evidence="11">
    <name type="scientific">Candidatus Methanophagaceae archaeon ANME-1 ERB6</name>
    <dbReference type="NCBI Taxonomy" id="2759912"/>
    <lineage>
        <taxon>Archaea</taxon>
        <taxon>Methanobacteriati</taxon>
        <taxon>Methanobacteriota</taxon>
        <taxon>Stenosarchaea group</taxon>
        <taxon>Methanomicrobia</taxon>
        <taxon>Candidatus Methanophagales</taxon>
        <taxon>Candidatus Methanophagaceae</taxon>
    </lineage>
</organism>
<reference evidence="11" key="1">
    <citation type="submission" date="2020-06" db="EMBL/GenBank/DDBJ databases">
        <title>Unique genomic features of the anaerobic methanotrophic archaea.</title>
        <authorList>
            <person name="Chadwick G.L."/>
            <person name="Skennerton C.T."/>
            <person name="Laso-Perez R."/>
            <person name="Leu A.O."/>
            <person name="Speth D.R."/>
            <person name="Yu H."/>
            <person name="Morgan-Lang C."/>
            <person name="Hatzenpichler R."/>
            <person name="Goudeau D."/>
            <person name="Malmstrom R."/>
            <person name="Brazelton W.J."/>
            <person name="Woyke T."/>
            <person name="Hallam S.J."/>
            <person name="Tyson G.W."/>
            <person name="Wegener G."/>
            <person name="Boetius A."/>
            <person name="Orphan V."/>
        </authorList>
    </citation>
    <scope>NUCLEOTIDE SEQUENCE</scope>
</reference>
<comment type="function">
    <text evidence="8">With S4 and S12 plays an important role in translational accuracy.</text>
</comment>
<evidence type="ECO:0000256" key="7">
    <source>
        <dbReference type="ARBA" id="ARBA00035255"/>
    </source>
</evidence>
<dbReference type="PANTHER" id="PTHR13718:SF4">
    <property type="entry name" value="40S RIBOSOMAL PROTEIN S2"/>
    <property type="match status" value="1"/>
</dbReference>
<comment type="similarity">
    <text evidence="1 8 9">Belongs to the universal ribosomal protein uS5 family.</text>
</comment>
<name>A0A7G9YUV3_9EURY</name>
<dbReference type="SUPFAM" id="SSF54768">
    <property type="entry name" value="dsRNA-binding domain-like"/>
    <property type="match status" value="1"/>
</dbReference>
<evidence type="ECO:0000259" key="10">
    <source>
        <dbReference type="PROSITE" id="PS50881"/>
    </source>
</evidence>
<dbReference type="NCBIfam" id="TIGR01020">
    <property type="entry name" value="uS5_euk_arch"/>
    <property type="match status" value="1"/>
</dbReference>
<evidence type="ECO:0000256" key="3">
    <source>
        <dbReference type="ARBA" id="ARBA00022884"/>
    </source>
</evidence>
<dbReference type="InterPro" id="IPR020568">
    <property type="entry name" value="Ribosomal_Su5_D2-typ_SF"/>
</dbReference>
<keyword evidence="3 8" id="KW-0694">RNA-binding</keyword>
<dbReference type="GO" id="GO:0006412">
    <property type="term" value="P:translation"/>
    <property type="evidence" value="ECO:0007669"/>
    <property type="project" value="UniProtKB-UniRule"/>
</dbReference>
<keyword evidence="2 8" id="KW-0699">rRNA-binding</keyword>
<dbReference type="GO" id="GO:0022627">
    <property type="term" value="C:cytosolic small ribosomal subunit"/>
    <property type="evidence" value="ECO:0007669"/>
    <property type="project" value="TreeGrafter"/>
</dbReference>
<dbReference type="AlphaFoldDB" id="A0A7G9YUV3"/>
<dbReference type="Gene3D" id="3.30.160.20">
    <property type="match status" value="1"/>
</dbReference>
<evidence type="ECO:0000256" key="1">
    <source>
        <dbReference type="ARBA" id="ARBA00008945"/>
    </source>
</evidence>
<evidence type="ECO:0000313" key="11">
    <source>
        <dbReference type="EMBL" id="QNO51787.1"/>
    </source>
</evidence>
<evidence type="ECO:0000256" key="6">
    <source>
        <dbReference type="ARBA" id="ARBA00025844"/>
    </source>
</evidence>
<dbReference type="SUPFAM" id="SSF54211">
    <property type="entry name" value="Ribosomal protein S5 domain 2-like"/>
    <property type="match status" value="1"/>
</dbReference>
<evidence type="ECO:0000256" key="2">
    <source>
        <dbReference type="ARBA" id="ARBA00022730"/>
    </source>
</evidence>
<dbReference type="InterPro" id="IPR014721">
    <property type="entry name" value="Ribsml_uS5_D2-typ_fold_subgr"/>
</dbReference>
<dbReference type="HAMAP" id="MF_01307_A">
    <property type="entry name" value="Ribosomal_uS5_A"/>
    <property type="match status" value="1"/>
</dbReference>
<dbReference type="InterPro" id="IPR013810">
    <property type="entry name" value="Ribosomal_uS5_N"/>
</dbReference>
<dbReference type="InterPro" id="IPR000851">
    <property type="entry name" value="Ribosomal_uS5"/>
</dbReference>
<evidence type="ECO:0000256" key="9">
    <source>
        <dbReference type="RuleBase" id="RU003823"/>
    </source>
</evidence>
<keyword evidence="5 8" id="KW-0687">Ribonucleoprotein</keyword>
<evidence type="ECO:0000256" key="8">
    <source>
        <dbReference type="HAMAP-Rule" id="MF_01307"/>
    </source>
</evidence>
<comment type="domain">
    <text evidence="8">The N-terminal domain interacts with the head of the 30S subunit; the C-terminal domain interacts with the body and contacts protein S4. The interaction surface between S4 and S5 is involved in control of translational fidelity.</text>
</comment>
<evidence type="ECO:0000256" key="4">
    <source>
        <dbReference type="ARBA" id="ARBA00022980"/>
    </source>
</evidence>
<dbReference type="Pfam" id="PF03719">
    <property type="entry name" value="Ribosomal_S5_C"/>
    <property type="match status" value="1"/>
</dbReference>
<dbReference type="InterPro" id="IPR005711">
    <property type="entry name" value="Ribosomal_uS5_euk/arc"/>
</dbReference>
<dbReference type="Pfam" id="PF00333">
    <property type="entry name" value="Ribosomal_S5"/>
    <property type="match status" value="1"/>
</dbReference>
<dbReference type="PROSITE" id="PS50881">
    <property type="entry name" value="S5_DSRBD"/>
    <property type="match status" value="1"/>
</dbReference>
<dbReference type="InterPro" id="IPR047866">
    <property type="entry name" value="Ribosomal_uS5_arc"/>
</dbReference>
<evidence type="ECO:0000256" key="5">
    <source>
        <dbReference type="ARBA" id="ARBA00023274"/>
    </source>
</evidence>
<sequence length="209" mass="23370">MSGRRKRRREDEEEWVPLTRLGTLVQSGEIKTIEEALRSRYPLKEHQIVEMLLPDISDEVLDINMVQRMTDSGRRIKFRVCVIVGNRDGYLGIGLGKDALVRNSITKAIRDAELNLTCIERGCGSWECDCNEKHSLPFKVRGKSGAVEITLKPAPKGLGLAAGDIPKKVLEFAGVEDVWEKTKGSTRTTFNLALATYDALRKTATIKTL</sequence>
<accession>A0A7G9YUV3</accession>
<keyword evidence="4 8" id="KW-0689">Ribosomal protein</keyword>
<dbReference type="NCBIfam" id="NF003125">
    <property type="entry name" value="PRK04044.1"/>
    <property type="match status" value="1"/>
</dbReference>
<feature type="domain" description="S5 DRBM" evidence="10">
    <location>
        <begin position="56"/>
        <end position="119"/>
    </location>
</feature>
<dbReference type="EMBL" id="MT631478">
    <property type="protein sequence ID" value="QNO51787.1"/>
    <property type="molecule type" value="Genomic_DNA"/>
</dbReference>